<feature type="domain" description="Ricin B lectin" evidence="2">
    <location>
        <begin position="12"/>
        <end position="149"/>
    </location>
</feature>
<organism evidence="3 4">
    <name type="scientific">Paraburkholderia ultramafica</name>
    <dbReference type="NCBI Taxonomy" id="1544867"/>
    <lineage>
        <taxon>Bacteria</taxon>
        <taxon>Pseudomonadati</taxon>
        <taxon>Pseudomonadota</taxon>
        <taxon>Betaproteobacteria</taxon>
        <taxon>Burkholderiales</taxon>
        <taxon>Burkholderiaceae</taxon>
        <taxon>Paraburkholderia</taxon>
    </lineage>
</organism>
<dbReference type="InterPro" id="IPR006652">
    <property type="entry name" value="Kelch_1"/>
</dbReference>
<dbReference type="EMBL" id="CADIKK010000103">
    <property type="protein sequence ID" value="CAB3810232.1"/>
    <property type="molecule type" value="Genomic_DNA"/>
</dbReference>
<dbReference type="Pfam" id="PF00652">
    <property type="entry name" value="Ricin_B_lectin"/>
    <property type="match status" value="1"/>
</dbReference>
<sequence>MMLSGPAGAQSNAAVSTLRPSGTTLCTDVTGISQSDGAAVIVWACNGQANQSWQLKPVGTAYQFVAQNSGKCVDISGISLDAGAPAIQWACNGQPNQQFTLRQQGTGYAIVAAESSKCLAAQGGGNPQAGQQVVQMPCDGSASQTWEIDGLHTPPPQAVTLPSSWTAPQALPIVPVAAANLPNGKVLTWSSWDPFNFGGDGGQTYTVIFDPATGNSTQMLVTNTGHDMFCPGIANLPDGRIFVNGGSSDTKTSIFDPATLSWSAGPLMNIGRGYNGSVTLTNGGVFTLGGSWDPNKGNKNGETWLPGTGWQLNSAVLATEILTADGAGIYRADNHVWLFAVSNGRVFHAGPSKSMHWIDTAGNGSITWAGERGGDADAMNGNAVMYDIGKILTIGGAPSYDSTWASANADLIDINGGTAKVRQIAAMAYARAFHNSVVLPNGQVVVIGGQTYPMPFSDDRAVLTAELWDPATETFQLLAPMATPRTYHSVALLLPDGRVLSGGGGLCGSCSTNHPSLEILTPPYLLNPDGSAATRPVIVSAPSEVSLGTSIAVTTNSPVTNFSLLRVASATHSLDNEQRRVPVNFTTGTAGENLINIPSDPGIVVPGYYMLFALNNKGVPSVAKTLRIY</sequence>
<protein>
    <recommendedName>
        <fullName evidence="2">Ricin B lectin domain-containing protein</fullName>
    </recommendedName>
</protein>
<dbReference type="Pfam" id="PF09118">
    <property type="entry name" value="GO-like_E_set"/>
    <property type="match status" value="1"/>
</dbReference>
<dbReference type="InterPro" id="IPR011043">
    <property type="entry name" value="Gal_Oxase/kelch_b-propeller"/>
</dbReference>
<gene>
    <name evidence="3" type="ORF">LMG28614_07235</name>
</gene>
<dbReference type="AlphaFoldDB" id="A0A6S7DJ54"/>
<dbReference type="Gene3D" id="2.130.10.80">
    <property type="entry name" value="Galactose oxidase/kelch, beta-propeller"/>
    <property type="match status" value="1"/>
</dbReference>
<dbReference type="InterPro" id="IPR014756">
    <property type="entry name" value="Ig_E-set"/>
</dbReference>
<dbReference type="PANTHER" id="PTHR32208:SF68">
    <property type="entry name" value="GALACTOSE OXIDASE"/>
    <property type="match status" value="1"/>
</dbReference>
<dbReference type="InterPro" id="IPR037293">
    <property type="entry name" value="Gal_Oxidase_central_sf"/>
</dbReference>
<dbReference type="Proteomes" id="UP000494365">
    <property type="component" value="Unassembled WGS sequence"/>
</dbReference>
<dbReference type="Pfam" id="PF07250">
    <property type="entry name" value="Glyoxal_oxid_N"/>
    <property type="match status" value="1"/>
</dbReference>
<dbReference type="InterPro" id="IPR035992">
    <property type="entry name" value="Ricin_B-like_lectins"/>
</dbReference>
<dbReference type="PANTHER" id="PTHR32208">
    <property type="entry name" value="SECRETED PROTEIN-RELATED"/>
    <property type="match status" value="1"/>
</dbReference>
<dbReference type="InterPro" id="IPR015202">
    <property type="entry name" value="GO-like_E_set"/>
</dbReference>
<name>A0A6S7DJ54_9BURK</name>
<reference evidence="3 4" key="1">
    <citation type="submission" date="2020-04" db="EMBL/GenBank/DDBJ databases">
        <authorList>
            <person name="De Canck E."/>
        </authorList>
    </citation>
    <scope>NUCLEOTIDE SEQUENCE [LARGE SCALE GENOMIC DNA]</scope>
    <source>
        <strain evidence="3 4">LMG 28614</strain>
    </source>
</reference>
<dbReference type="InterPro" id="IPR009880">
    <property type="entry name" value="Glyoxal_oxidase_N"/>
</dbReference>
<dbReference type="SMART" id="SM00458">
    <property type="entry name" value="RICIN"/>
    <property type="match status" value="1"/>
</dbReference>
<accession>A0A6S7DJ54</accession>
<evidence type="ECO:0000259" key="2">
    <source>
        <dbReference type="SMART" id="SM00458"/>
    </source>
</evidence>
<dbReference type="CDD" id="cd02851">
    <property type="entry name" value="E_set_GO_C"/>
    <property type="match status" value="1"/>
</dbReference>
<dbReference type="Gene3D" id="2.80.10.50">
    <property type="match status" value="1"/>
</dbReference>
<dbReference type="SUPFAM" id="SSF50965">
    <property type="entry name" value="Galactose oxidase, central domain"/>
    <property type="match status" value="1"/>
</dbReference>
<keyword evidence="1" id="KW-0732">Signal</keyword>
<dbReference type="InterPro" id="IPR000772">
    <property type="entry name" value="Ricin_B_lectin"/>
</dbReference>
<dbReference type="PROSITE" id="PS50231">
    <property type="entry name" value="RICIN_B_LECTIN"/>
    <property type="match status" value="1"/>
</dbReference>
<evidence type="ECO:0000256" key="1">
    <source>
        <dbReference type="ARBA" id="ARBA00022729"/>
    </source>
</evidence>
<dbReference type="CDD" id="cd00161">
    <property type="entry name" value="beta-trefoil_Ricin-like"/>
    <property type="match status" value="1"/>
</dbReference>
<proteinExistence type="predicted"/>
<evidence type="ECO:0000313" key="3">
    <source>
        <dbReference type="EMBL" id="CAB3810232.1"/>
    </source>
</evidence>
<dbReference type="SMART" id="SM00612">
    <property type="entry name" value="Kelch"/>
    <property type="match status" value="2"/>
</dbReference>
<dbReference type="InterPro" id="IPR013783">
    <property type="entry name" value="Ig-like_fold"/>
</dbReference>
<dbReference type="SUPFAM" id="SSF81296">
    <property type="entry name" value="E set domains"/>
    <property type="match status" value="1"/>
</dbReference>
<keyword evidence="4" id="KW-1185">Reference proteome</keyword>
<evidence type="ECO:0000313" key="4">
    <source>
        <dbReference type="Proteomes" id="UP000494365"/>
    </source>
</evidence>
<dbReference type="Gene3D" id="2.60.40.10">
    <property type="entry name" value="Immunoglobulins"/>
    <property type="match status" value="1"/>
</dbReference>
<dbReference type="SUPFAM" id="SSF50370">
    <property type="entry name" value="Ricin B-like lectins"/>
    <property type="match status" value="1"/>
</dbReference>